<dbReference type="SUPFAM" id="SSF51126">
    <property type="entry name" value="Pectin lyase-like"/>
    <property type="match status" value="1"/>
</dbReference>
<reference evidence="2" key="1">
    <citation type="submission" date="2022-11" db="EMBL/GenBank/DDBJ databases">
        <title>Marilongibacter aestuarii gen. nov., sp. nov., isolated from tidal flat sediment.</title>
        <authorList>
            <person name="Jiayan W."/>
        </authorList>
    </citation>
    <scope>NUCLEOTIDE SEQUENCE</scope>
    <source>
        <strain evidence="2">Z1-6</strain>
    </source>
</reference>
<keyword evidence="3" id="KW-1185">Reference proteome</keyword>
<evidence type="ECO:0008006" key="4">
    <source>
        <dbReference type="Google" id="ProtNLM"/>
    </source>
</evidence>
<dbReference type="RefSeq" id="WP_343331760.1">
    <property type="nucleotide sequence ID" value="NZ_JAPOHD010000007.1"/>
</dbReference>
<gene>
    <name evidence="2" type="ORF">OU798_03670</name>
</gene>
<organism evidence="2 3">
    <name type="scientific">Draconibacterium aestuarii</name>
    <dbReference type="NCBI Taxonomy" id="2998507"/>
    <lineage>
        <taxon>Bacteria</taxon>
        <taxon>Pseudomonadati</taxon>
        <taxon>Bacteroidota</taxon>
        <taxon>Bacteroidia</taxon>
        <taxon>Marinilabiliales</taxon>
        <taxon>Prolixibacteraceae</taxon>
        <taxon>Draconibacterium</taxon>
    </lineage>
</organism>
<dbReference type="Gene3D" id="2.160.20.10">
    <property type="entry name" value="Single-stranded right-handed beta-helix, Pectin lyase-like"/>
    <property type="match status" value="2"/>
</dbReference>
<evidence type="ECO:0000313" key="3">
    <source>
        <dbReference type="Proteomes" id="UP001145087"/>
    </source>
</evidence>
<accession>A0A9X3FBD2</accession>
<feature type="signal peptide" evidence="1">
    <location>
        <begin position="1"/>
        <end position="21"/>
    </location>
</feature>
<feature type="chain" id="PRO_5040793744" description="Right handed beta helix domain-containing protein" evidence="1">
    <location>
        <begin position="22"/>
        <end position="984"/>
    </location>
</feature>
<dbReference type="EMBL" id="JAPOHD010000007">
    <property type="protein sequence ID" value="MCY1719423.1"/>
    <property type="molecule type" value="Genomic_DNA"/>
</dbReference>
<name>A0A9X3FBD2_9BACT</name>
<sequence length="984" mass="109589">MKRISPVLLVCCILFSTNIFAQNISRDGKLLRGEKWQRFQPTEKADFYVATNGNDNWSGTLPDPNSDNTDGPFASLNRAQKAVRELKEVVYSPKDAPIEKRWIGSPHELGKGRDILVLVRNGFYSLQEPLIFKPEDGGERIETNLPTGAFEYHKLKDNYVTYAAYPGEKPVISGGVPVTNWKKKGDIWIAQYDADTAAMLIVNGKKQVLARTPNMGYFVPPAISEKTDELYFNPSEVKNWTEMDHNRVIMLLRWHTGINSIIKVDEKSGVVSLRSPQEGVVIVPPRYYIENVKALLDSAGEWYFDKVRNELSYIPSKEVDSPNDILTSVPVINQLVEVKGTLEKPVRNLRFYGLTFEGVTTGNSAISFSFAHACELVASEVRSCNGAGVKINPGCYQPRILDNHFETIEQGVIHCVGAGNPCDGREIIRETQISYNKIYDCGGINIYAAHTLMTTISHNYITKTRGRYAIDVGGWSNQEEAVDGGYLVEYNHLDDVQKDADDSGAIKTAGLTFNSIVRKNLIHNVHAGFFNDNVGFWFDNMSSGWTTEENIFYNLEQGEMKLCAALIEDNVYRNNFNIESPVSAPEIIIEGDPVFEESNLKVLAASQTSSGKIVAGSVITISADVFNSGSTGIAPVQLYVDGKIYEEKFLPVVTNNSQKVEFEVRIYDEGEHYFAVGATPYKTIQVEGEKPAVVYTNLNCSTNRILNGELIEVNALAVNLTSEPQKMLSSLYLNNSKEKSITVHLNGGESREVKFEIQPKPGEYTLRIENSAVQNISVLEAKEVDISKEKIYQYCSAKAKPYKIEADKKNNRFKITAGGSDFFHAEDSYAAAYVKGIKGDFVATVKINEFGNRTHEWFRSGLFVRNDISKSFDVQPGSKGSVLVFATPGRAGIEYDEFANGCMHKASSENLPENSETPIYLKIVRHGNSFSGYISLDGENWIVERHTTNIPGIAETVDLGLAAGGPDKNQYWVEFTDWKIEIGK</sequence>
<protein>
    <recommendedName>
        <fullName evidence="4">Right handed beta helix domain-containing protein</fullName>
    </recommendedName>
</protein>
<dbReference type="InterPro" id="IPR011050">
    <property type="entry name" value="Pectin_lyase_fold/virulence"/>
</dbReference>
<comment type="caution">
    <text evidence="2">The sequence shown here is derived from an EMBL/GenBank/DDBJ whole genome shotgun (WGS) entry which is preliminary data.</text>
</comment>
<dbReference type="PANTHER" id="PTHR36453">
    <property type="entry name" value="SECRETED PROTEIN-RELATED"/>
    <property type="match status" value="1"/>
</dbReference>
<dbReference type="InterPro" id="IPR012334">
    <property type="entry name" value="Pectin_lyas_fold"/>
</dbReference>
<dbReference type="Proteomes" id="UP001145087">
    <property type="component" value="Unassembled WGS sequence"/>
</dbReference>
<evidence type="ECO:0000313" key="2">
    <source>
        <dbReference type="EMBL" id="MCY1719423.1"/>
    </source>
</evidence>
<dbReference type="AlphaFoldDB" id="A0A9X3FBD2"/>
<dbReference type="Gene3D" id="2.60.120.200">
    <property type="match status" value="1"/>
</dbReference>
<proteinExistence type="predicted"/>
<evidence type="ECO:0000256" key="1">
    <source>
        <dbReference type="SAM" id="SignalP"/>
    </source>
</evidence>
<dbReference type="PANTHER" id="PTHR36453:SF1">
    <property type="entry name" value="RIGHT HANDED BETA HELIX DOMAIN-CONTAINING PROTEIN"/>
    <property type="match status" value="1"/>
</dbReference>
<keyword evidence="1" id="KW-0732">Signal</keyword>